<keyword evidence="2" id="KW-1185">Reference proteome</keyword>
<protein>
    <submittedName>
        <fullName evidence="1">Uncharacterized protein</fullName>
    </submittedName>
</protein>
<accession>A0ACB7X696</accession>
<proteinExistence type="predicted"/>
<sequence>MYVTRPLSQYLRSPELLSLPPEGPNSGYLVIQDEASETTCCFGSCKNWYLMDLPFPQNKNLTVKYTSCARQYVSCYDVNLIPVLNQPLSSNRYYAIKPHGAHKGEACACAKEEDMTNCCFFNCIKNVNPRPLDPNDIYQQFEIVPACEIPCSCGGMFFAKSVAPDGFPPHYLRRRGWEIYTKSPKTYELGEALGVNTTLRAQLPDFNSPLVVGKWYCPFMFVKDGNLRDQMKRSMYYEMTLERRWEMVFSCENSFSSQTNSVSVDAEVQREVVVVGEREEVWDANRMSDGVVWFSSAVEEGRIGLSSLIVDRMKWEEERGGWVSGEKRKVKVNRTEEFGGMGGRWSKFGCYVLVERFVLKRMDGSLVLTYDFKHTHVIKSKWE</sequence>
<gene>
    <name evidence="1" type="ORF">Vadar_033699</name>
</gene>
<evidence type="ECO:0000313" key="2">
    <source>
        <dbReference type="Proteomes" id="UP000828048"/>
    </source>
</evidence>
<name>A0ACB7X696_9ERIC</name>
<dbReference type="Proteomes" id="UP000828048">
    <property type="component" value="Chromosome 2"/>
</dbReference>
<organism evidence="1 2">
    <name type="scientific">Vaccinium darrowii</name>
    <dbReference type="NCBI Taxonomy" id="229202"/>
    <lineage>
        <taxon>Eukaryota</taxon>
        <taxon>Viridiplantae</taxon>
        <taxon>Streptophyta</taxon>
        <taxon>Embryophyta</taxon>
        <taxon>Tracheophyta</taxon>
        <taxon>Spermatophyta</taxon>
        <taxon>Magnoliopsida</taxon>
        <taxon>eudicotyledons</taxon>
        <taxon>Gunneridae</taxon>
        <taxon>Pentapetalae</taxon>
        <taxon>asterids</taxon>
        <taxon>Ericales</taxon>
        <taxon>Ericaceae</taxon>
        <taxon>Vaccinioideae</taxon>
        <taxon>Vaccinieae</taxon>
        <taxon>Vaccinium</taxon>
    </lineage>
</organism>
<evidence type="ECO:0000313" key="1">
    <source>
        <dbReference type="EMBL" id="KAH7836209.1"/>
    </source>
</evidence>
<reference evidence="1 2" key="1">
    <citation type="journal article" date="2021" name="Hortic Res">
        <title>High-quality reference genome and annotation aids understanding of berry development for evergreen blueberry (Vaccinium darrowii).</title>
        <authorList>
            <person name="Yu J."/>
            <person name="Hulse-Kemp A.M."/>
            <person name="Babiker E."/>
            <person name="Staton M."/>
        </authorList>
    </citation>
    <scope>NUCLEOTIDE SEQUENCE [LARGE SCALE GENOMIC DNA]</scope>
    <source>
        <strain evidence="2">cv. NJ 8807/NJ 8810</strain>
        <tissue evidence="1">Young leaf</tissue>
    </source>
</reference>
<dbReference type="EMBL" id="CM037152">
    <property type="protein sequence ID" value="KAH7836209.1"/>
    <property type="molecule type" value="Genomic_DNA"/>
</dbReference>
<comment type="caution">
    <text evidence="1">The sequence shown here is derived from an EMBL/GenBank/DDBJ whole genome shotgun (WGS) entry which is preliminary data.</text>
</comment>